<dbReference type="NCBIfam" id="TIGR03573">
    <property type="entry name" value="WbuX"/>
    <property type="match status" value="1"/>
</dbReference>
<accession>A0A2W4Z9T6</accession>
<dbReference type="SUPFAM" id="SSF52402">
    <property type="entry name" value="Adenine nucleotide alpha hydrolases-like"/>
    <property type="match status" value="1"/>
</dbReference>
<gene>
    <name evidence="1" type="ORF">DI632_05255</name>
</gene>
<dbReference type="EMBL" id="QFNF01000009">
    <property type="protein sequence ID" value="PZO79014.1"/>
    <property type="molecule type" value="Genomic_DNA"/>
</dbReference>
<dbReference type="Proteomes" id="UP000248614">
    <property type="component" value="Unassembled WGS sequence"/>
</dbReference>
<dbReference type="AlphaFoldDB" id="A0A2W4Z9T6"/>
<protein>
    <submittedName>
        <fullName evidence="1">N-acetyl sugar amidotransferase</fullName>
    </submittedName>
</protein>
<comment type="caution">
    <text evidence="1">The sequence shown here is derived from an EMBL/GenBank/DDBJ whole genome shotgun (WGS) entry which is preliminary data.</text>
</comment>
<keyword evidence="1" id="KW-0808">Transferase</keyword>
<dbReference type="InterPro" id="IPR020022">
    <property type="entry name" value="N-acetyl_sugar_amidoTrfase"/>
</dbReference>
<dbReference type="GO" id="GO:0016740">
    <property type="term" value="F:transferase activity"/>
    <property type="evidence" value="ECO:0007669"/>
    <property type="project" value="UniProtKB-KW"/>
</dbReference>
<proteinExistence type="predicted"/>
<dbReference type="InterPro" id="IPR014729">
    <property type="entry name" value="Rossmann-like_a/b/a_fold"/>
</dbReference>
<dbReference type="Gene3D" id="3.40.50.620">
    <property type="entry name" value="HUPs"/>
    <property type="match status" value="1"/>
</dbReference>
<evidence type="ECO:0000313" key="1">
    <source>
        <dbReference type="EMBL" id="PZO79014.1"/>
    </source>
</evidence>
<reference evidence="1 2" key="1">
    <citation type="submission" date="2017-08" db="EMBL/GenBank/DDBJ databases">
        <title>Infants hospitalized years apart are colonized by the same room-sourced microbial strains.</title>
        <authorList>
            <person name="Brooks B."/>
            <person name="Olm M.R."/>
            <person name="Firek B.A."/>
            <person name="Baker R."/>
            <person name="Thomas B.C."/>
            <person name="Morowitz M.J."/>
            <person name="Banfield J.F."/>
        </authorList>
    </citation>
    <scope>NUCLEOTIDE SEQUENCE [LARGE SCALE GENOMIC DNA]</scope>
    <source>
        <strain evidence="1">S2_018_000_R3_110</strain>
    </source>
</reference>
<name>A0A2W4Z9T6_9SPHN</name>
<organism evidence="1 2">
    <name type="scientific">Sphingomonas hengshuiensis</name>
    <dbReference type="NCBI Taxonomy" id="1609977"/>
    <lineage>
        <taxon>Bacteria</taxon>
        <taxon>Pseudomonadati</taxon>
        <taxon>Pseudomonadota</taxon>
        <taxon>Alphaproteobacteria</taxon>
        <taxon>Sphingomonadales</taxon>
        <taxon>Sphingomonadaceae</taxon>
        <taxon>Sphingomonas</taxon>
    </lineage>
</organism>
<evidence type="ECO:0000313" key="2">
    <source>
        <dbReference type="Proteomes" id="UP000248614"/>
    </source>
</evidence>
<sequence>MDSSMPGTTFDAAGICNNCRDFDAAAPVTWFPNEEGQRRLEVMVDTIKRRGEGQEYDCIFGLSGGVDSSYLALKLKEWGLRPLVVHVDAGWNTELAVQNIQAVLDYCGFDLCTEVVNWKTMKDLQAAYFRSGVFNQDVPQDHVFMATLFHYAKKFKIKSIISGHNFATESVPMRWQHNAMDRMNLKSIHRKHGKRKLAGYRTISFVDYYFTIPVIDKIKFYRPLNLMPYDKEKAIEELETVGWKRYARKHGESEFTKFFQDYYLPVKFGIDKRRTHLSGIIMSGMLTRDAALALLQQPTFDEDGVHRDIEYFCKKIGVDKSEFDHIMERPAHRHEDYATWKPLMASLSWMKRIIRVSPLG</sequence>